<evidence type="ECO:0000256" key="3">
    <source>
        <dbReference type="SAM" id="Coils"/>
    </source>
</evidence>
<dbReference type="GO" id="GO:0140662">
    <property type="term" value="F:ATP-dependent protein folding chaperone"/>
    <property type="evidence" value="ECO:0007669"/>
    <property type="project" value="InterPro"/>
</dbReference>
<dbReference type="Pfam" id="PF00183">
    <property type="entry name" value="HSP90"/>
    <property type="match status" value="1"/>
</dbReference>
<keyword evidence="6" id="KW-1185">Reference proteome</keyword>
<sequence>MMSENLCQRGSGSVFYNVNGCVSDMKETQKSIYYVNGESTEQVIHAALVEHVWKQGFEVVYMTEPIDHDYAQQLKEFDGKNLVSLTKEVLELPEDEEEEKKMEERKAKFENLCKLLKEILNENVEKVETLRQKAEADKNDKAIKDLVVLLFETSLLSSVFSLENLQALCIPIYHMIMLGLGIHEDEVTAEEPSNAVPDEISPPKGDENTIRTK</sequence>
<protein>
    <submittedName>
        <fullName evidence="5">Heat shock protein HSP 90-beta</fullName>
    </submittedName>
</protein>
<dbReference type="PANTHER" id="PTHR11528">
    <property type="entry name" value="HEAT SHOCK PROTEIN 90 FAMILY MEMBER"/>
    <property type="match status" value="1"/>
</dbReference>
<reference evidence="5" key="1">
    <citation type="submission" date="2020-03" db="EMBL/GenBank/DDBJ databases">
        <title>Studies in the Genomics of Life Span.</title>
        <authorList>
            <person name="Glass D."/>
        </authorList>
    </citation>
    <scope>NUCLEOTIDE SEQUENCE</scope>
    <source>
        <strain evidence="5">SUZIE</strain>
        <tissue evidence="5">Muscle</tissue>
    </source>
</reference>
<dbReference type="SUPFAM" id="SSF54211">
    <property type="entry name" value="Ribosomal protein S5 domain 2-like"/>
    <property type="match status" value="1"/>
</dbReference>
<keyword evidence="2" id="KW-0143">Chaperone</keyword>
<feature type="coiled-coil region" evidence="3">
    <location>
        <begin position="92"/>
        <end position="137"/>
    </location>
</feature>
<evidence type="ECO:0000313" key="5">
    <source>
        <dbReference type="EMBL" id="MBZ3887837.1"/>
    </source>
</evidence>
<dbReference type="Gene3D" id="1.20.120.790">
    <property type="entry name" value="Heat shock protein 90, C-terminal domain"/>
    <property type="match status" value="2"/>
</dbReference>
<feature type="region of interest" description="Disordered" evidence="4">
    <location>
        <begin position="190"/>
        <end position="213"/>
    </location>
</feature>
<dbReference type="InterPro" id="IPR037196">
    <property type="entry name" value="HSP90_C"/>
</dbReference>
<evidence type="ECO:0000256" key="1">
    <source>
        <dbReference type="ARBA" id="ARBA00008239"/>
    </source>
</evidence>
<dbReference type="Proteomes" id="UP001166674">
    <property type="component" value="Unassembled WGS sequence"/>
</dbReference>
<keyword evidence="5" id="KW-0346">Stress response</keyword>
<keyword evidence="3" id="KW-0175">Coiled coil</keyword>
<dbReference type="Gene3D" id="3.40.50.11260">
    <property type="match status" value="1"/>
</dbReference>
<dbReference type="InterPro" id="IPR020568">
    <property type="entry name" value="Ribosomal_Su5_D2-typ_SF"/>
</dbReference>
<proteinExistence type="inferred from homology"/>
<dbReference type="AlphaFoldDB" id="A0AA41T997"/>
<dbReference type="SUPFAM" id="SSF110942">
    <property type="entry name" value="HSP90 C-terminal domain"/>
    <property type="match status" value="1"/>
</dbReference>
<evidence type="ECO:0000256" key="2">
    <source>
        <dbReference type="ARBA" id="ARBA00023186"/>
    </source>
</evidence>
<evidence type="ECO:0000313" key="6">
    <source>
        <dbReference type="Proteomes" id="UP001166674"/>
    </source>
</evidence>
<dbReference type="GO" id="GO:0051082">
    <property type="term" value="F:unfolded protein binding"/>
    <property type="evidence" value="ECO:0007669"/>
    <property type="project" value="InterPro"/>
</dbReference>
<name>A0AA41T997_SCICA</name>
<gene>
    <name evidence="5" type="ORF">SUZIE_194950</name>
</gene>
<dbReference type="GO" id="GO:0016887">
    <property type="term" value="F:ATP hydrolysis activity"/>
    <property type="evidence" value="ECO:0007669"/>
    <property type="project" value="InterPro"/>
</dbReference>
<organism evidence="5 6">
    <name type="scientific">Sciurus carolinensis</name>
    <name type="common">Eastern gray squirrel</name>
    <dbReference type="NCBI Taxonomy" id="30640"/>
    <lineage>
        <taxon>Eukaryota</taxon>
        <taxon>Metazoa</taxon>
        <taxon>Chordata</taxon>
        <taxon>Craniata</taxon>
        <taxon>Vertebrata</taxon>
        <taxon>Euteleostomi</taxon>
        <taxon>Mammalia</taxon>
        <taxon>Eutheria</taxon>
        <taxon>Euarchontoglires</taxon>
        <taxon>Glires</taxon>
        <taxon>Rodentia</taxon>
        <taxon>Sciuromorpha</taxon>
        <taxon>Sciuridae</taxon>
        <taxon>Sciurinae</taxon>
        <taxon>Sciurini</taxon>
        <taxon>Sciurus</taxon>
    </lineage>
</organism>
<feature type="compositionally biased region" description="Basic and acidic residues" evidence="4">
    <location>
        <begin position="204"/>
        <end position="213"/>
    </location>
</feature>
<dbReference type="GO" id="GO:0005524">
    <property type="term" value="F:ATP binding"/>
    <property type="evidence" value="ECO:0007669"/>
    <property type="project" value="InterPro"/>
</dbReference>
<comment type="caution">
    <text evidence="5">The sequence shown here is derived from an EMBL/GenBank/DDBJ whole genome shotgun (WGS) entry which is preliminary data.</text>
</comment>
<accession>A0AA41T997</accession>
<dbReference type="InterPro" id="IPR001404">
    <property type="entry name" value="Hsp90_fam"/>
</dbReference>
<comment type="similarity">
    <text evidence="1">Belongs to the heat shock protein 90 family.</text>
</comment>
<dbReference type="EMBL" id="JAATJV010419700">
    <property type="protein sequence ID" value="MBZ3887837.1"/>
    <property type="molecule type" value="Genomic_DNA"/>
</dbReference>
<evidence type="ECO:0000256" key="4">
    <source>
        <dbReference type="SAM" id="MobiDB-lite"/>
    </source>
</evidence>